<sequence>MASEDENRPSRMNTDVPSTSGSTHYQKLHSEQVLVMGVPSDRPELGIYTATMQQNK</sequence>
<feature type="compositionally biased region" description="Polar residues" evidence="1">
    <location>
        <begin position="10"/>
        <end position="25"/>
    </location>
</feature>
<evidence type="ECO:0000313" key="2">
    <source>
        <dbReference type="EMBL" id="KAL3870916.1"/>
    </source>
</evidence>
<protein>
    <submittedName>
        <fullName evidence="2">Uncharacterized protein</fullName>
    </submittedName>
</protein>
<feature type="region of interest" description="Disordered" evidence="1">
    <location>
        <begin position="1"/>
        <end position="28"/>
    </location>
</feature>
<comment type="caution">
    <text evidence="2">The sequence shown here is derived from an EMBL/GenBank/DDBJ whole genome shotgun (WGS) entry which is preliminary data.</text>
</comment>
<feature type="non-terminal residue" evidence="2">
    <location>
        <position position="56"/>
    </location>
</feature>
<reference evidence="2 3" key="1">
    <citation type="submission" date="2024-11" db="EMBL/GenBank/DDBJ databases">
        <title>Chromosome-level genome assembly of the freshwater bivalve Anodonta woodiana.</title>
        <authorList>
            <person name="Chen X."/>
        </authorList>
    </citation>
    <scope>NUCLEOTIDE SEQUENCE [LARGE SCALE GENOMIC DNA]</scope>
    <source>
        <strain evidence="2">MN2024</strain>
        <tissue evidence="2">Gills</tissue>
    </source>
</reference>
<dbReference type="Proteomes" id="UP001634394">
    <property type="component" value="Unassembled WGS sequence"/>
</dbReference>
<dbReference type="AlphaFoldDB" id="A0ABD3WBC2"/>
<accession>A0ABD3WBC2</accession>
<evidence type="ECO:0000313" key="3">
    <source>
        <dbReference type="Proteomes" id="UP001634394"/>
    </source>
</evidence>
<gene>
    <name evidence="2" type="ORF">ACJMK2_038944</name>
</gene>
<evidence type="ECO:0000256" key="1">
    <source>
        <dbReference type="SAM" id="MobiDB-lite"/>
    </source>
</evidence>
<dbReference type="EMBL" id="JBJQND010000007">
    <property type="protein sequence ID" value="KAL3870916.1"/>
    <property type="molecule type" value="Genomic_DNA"/>
</dbReference>
<keyword evidence="3" id="KW-1185">Reference proteome</keyword>
<name>A0ABD3WBC2_SINWO</name>
<organism evidence="2 3">
    <name type="scientific">Sinanodonta woodiana</name>
    <name type="common">Chinese pond mussel</name>
    <name type="synonym">Anodonta woodiana</name>
    <dbReference type="NCBI Taxonomy" id="1069815"/>
    <lineage>
        <taxon>Eukaryota</taxon>
        <taxon>Metazoa</taxon>
        <taxon>Spiralia</taxon>
        <taxon>Lophotrochozoa</taxon>
        <taxon>Mollusca</taxon>
        <taxon>Bivalvia</taxon>
        <taxon>Autobranchia</taxon>
        <taxon>Heteroconchia</taxon>
        <taxon>Palaeoheterodonta</taxon>
        <taxon>Unionida</taxon>
        <taxon>Unionoidea</taxon>
        <taxon>Unionidae</taxon>
        <taxon>Unioninae</taxon>
        <taxon>Sinanodonta</taxon>
    </lineage>
</organism>
<proteinExistence type="predicted"/>